<dbReference type="SUPFAM" id="SSF55666">
    <property type="entry name" value="Ribonuclease PH domain 2-like"/>
    <property type="match status" value="1"/>
</dbReference>
<sequence length="251" mass="27099">MPASTEPTATLSHLHRADGSATFSQNGYTVIGAVNGPIEVQRRDELPEEAAIDVIVRPGAGVGGTRERHLESILQSTLRQIILIQNFPRTLIQITLQITETPENETTGAKIVQASSNLAILPTLLQTSILTLLSASMPLSTAVVFVLLAVVVDGTSKNIIPNPSLIQSQNAESIHVLGFTSTGELLVAESEGSFSITQWDDIFHQARQLCYRNKEVDGDEMEDTSDNEGEMMAFVKSTLQGKVASDLSWKG</sequence>
<dbReference type="EMBL" id="JBFCZG010000003">
    <property type="protein sequence ID" value="KAL3424820.1"/>
    <property type="molecule type" value="Genomic_DNA"/>
</dbReference>
<proteinExistence type="inferred from homology"/>
<evidence type="ECO:0000259" key="7">
    <source>
        <dbReference type="Pfam" id="PF01138"/>
    </source>
</evidence>
<comment type="similarity">
    <text evidence="2">Belongs to the RNase PH family.</text>
</comment>
<evidence type="ECO:0000256" key="6">
    <source>
        <dbReference type="SAM" id="Phobius"/>
    </source>
</evidence>
<dbReference type="Pfam" id="PF01138">
    <property type="entry name" value="RNase_PH"/>
    <property type="match status" value="1"/>
</dbReference>
<keyword evidence="9" id="KW-1185">Reference proteome</keyword>
<evidence type="ECO:0000256" key="4">
    <source>
        <dbReference type="ARBA" id="ARBA00022835"/>
    </source>
</evidence>
<evidence type="ECO:0000256" key="5">
    <source>
        <dbReference type="ARBA" id="ARBA00023242"/>
    </source>
</evidence>
<evidence type="ECO:0000313" key="9">
    <source>
        <dbReference type="Proteomes" id="UP001629113"/>
    </source>
</evidence>
<dbReference type="PANTHER" id="PTHR11953">
    <property type="entry name" value="EXOSOME COMPLEX COMPONENT"/>
    <property type="match status" value="1"/>
</dbReference>
<dbReference type="InterPro" id="IPR036345">
    <property type="entry name" value="ExoRNase_PH_dom2_sf"/>
</dbReference>
<dbReference type="SUPFAM" id="SSF54211">
    <property type="entry name" value="Ribosomal protein S5 domain 2-like"/>
    <property type="match status" value="1"/>
</dbReference>
<comment type="subcellular location">
    <subcellularLocation>
        <location evidence="1">Nucleus</location>
    </subcellularLocation>
</comment>
<feature type="domain" description="Exoribonuclease phosphorolytic" evidence="7">
    <location>
        <begin position="10"/>
        <end position="110"/>
    </location>
</feature>
<evidence type="ECO:0000256" key="1">
    <source>
        <dbReference type="ARBA" id="ARBA00004123"/>
    </source>
</evidence>
<dbReference type="InterPro" id="IPR027408">
    <property type="entry name" value="PNPase/RNase_PH_dom_sf"/>
</dbReference>
<evidence type="ECO:0000256" key="3">
    <source>
        <dbReference type="ARBA" id="ARBA00022552"/>
    </source>
</evidence>
<evidence type="ECO:0000256" key="2">
    <source>
        <dbReference type="ARBA" id="ARBA00006678"/>
    </source>
</evidence>
<accession>A0ABR4PNE8</accession>
<protein>
    <submittedName>
        <fullName evidence="8">Exosome complex subunit Rrp46</fullName>
    </submittedName>
</protein>
<gene>
    <name evidence="8" type="ORF">PVAG01_04101</name>
</gene>
<feature type="transmembrane region" description="Helical" evidence="6">
    <location>
        <begin position="129"/>
        <end position="152"/>
    </location>
</feature>
<keyword evidence="6" id="KW-1133">Transmembrane helix</keyword>
<keyword evidence="5" id="KW-0539">Nucleus</keyword>
<dbReference type="CDD" id="cd11372">
    <property type="entry name" value="RNase_PH_RRP46"/>
    <property type="match status" value="1"/>
</dbReference>
<comment type="caution">
    <text evidence="8">The sequence shown here is derived from an EMBL/GenBank/DDBJ whole genome shotgun (WGS) entry which is preliminary data.</text>
</comment>
<organism evidence="8 9">
    <name type="scientific">Phlyctema vagabunda</name>
    <dbReference type="NCBI Taxonomy" id="108571"/>
    <lineage>
        <taxon>Eukaryota</taxon>
        <taxon>Fungi</taxon>
        <taxon>Dikarya</taxon>
        <taxon>Ascomycota</taxon>
        <taxon>Pezizomycotina</taxon>
        <taxon>Leotiomycetes</taxon>
        <taxon>Helotiales</taxon>
        <taxon>Dermateaceae</taxon>
        <taxon>Phlyctema</taxon>
    </lineage>
</organism>
<dbReference type="Proteomes" id="UP001629113">
    <property type="component" value="Unassembled WGS sequence"/>
</dbReference>
<reference evidence="8 9" key="1">
    <citation type="submission" date="2024-06" db="EMBL/GenBank/DDBJ databases">
        <title>Complete genome of Phlyctema vagabunda strain 19-DSS-EL-015.</title>
        <authorList>
            <person name="Fiorenzani C."/>
        </authorList>
    </citation>
    <scope>NUCLEOTIDE SEQUENCE [LARGE SCALE GENOMIC DNA]</scope>
    <source>
        <strain evidence="8 9">19-DSS-EL-015</strain>
    </source>
</reference>
<dbReference type="Gene3D" id="3.30.230.70">
    <property type="entry name" value="GHMP Kinase, N-terminal domain"/>
    <property type="match status" value="1"/>
</dbReference>
<keyword evidence="4" id="KW-0271">Exosome</keyword>
<keyword evidence="6" id="KW-0472">Membrane</keyword>
<dbReference type="InterPro" id="IPR001247">
    <property type="entry name" value="ExoRNase_PH_dom1"/>
</dbReference>
<dbReference type="InterPro" id="IPR020568">
    <property type="entry name" value="Ribosomal_Su5_D2-typ_SF"/>
</dbReference>
<dbReference type="PANTHER" id="PTHR11953:SF1">
    <property type="entry name" value="EXOSOME COMPLEX COMPONENT RRP46"/>
    <property type="match status" value="1"/>
</dbReference>
<keyword evidence="3" id="KW-0698">rRNA processing</keyword>
<evidence type="ECO:0000313" key="8">
    <source>
        <dbReference type="EMBL" id="KAL3424820.1"/>
    </source>
</evidence>
<keyword evidence="6" id="KW-0812">Transmembrane</keyword>
<name>A0ABR4PNE8_9HELO</name>
<dbReference type="InterPro" id="IPR050080">
    <property type="entry name" value="RNase_PH"/>
</dbReference>